<name>A0ACB8QI05_9AGAM</name>
<evidence type="ECO:0000313" key="2">
    <source>
        <dbReference type="Proteomes" id="UP000814128"/>
    </source>
</evidence>
<gene>
    <name evidence="1" type="ORF">K488DRAFT_86972</name>
</gene>
<proteinExistence type="predicted"/>
<reference evidence="1" key="1">
    <citation type="submission" date="2021-02" db="EMBL/GenBank/DDBJ databases">
        <authorList>
            <consortium name="DOE Joint Genome Institute"/>
            <person name="Ahrendt S."/>
            <person name="Looney B.P."/>
            <person name="Miyauchi S."/>
            <person name="Morin E."/>
            <person name="Drula E."/>
            <person name="Courty P.E."/>
            <person name="Chicoki N."/>
            <person name="Fauchery L."/>
            <person name="Kohler A."/>
            <person name="Kuo A."/>
            <person name="Labutti K."/>
            <person name="Pangilinan J."/>
            <person name="Lipzen A."/>
            <person name="Riley R."/>
            <person name="Andreopoulos W."/>
            <person name="He G."/>
            <person name="Johnson J."/>
            <person name="Barry K.W."/>
            <person name="Grigoriev I.V."/>
            <person name="Nagy L."/>
            <person name="Hibbett D."/>
            <person name="Henrissat B."/>
            <person name="Matheny P.B."/>
            <person name="Labbe J."/>
            <person name="Martin F."/>
        </authorList>
    </citation>
    <scope>NUCLEOTIDE SEQUENCE</scope>
    <source>
        <strain evidence="1">EC-137</strain>
    </source>
</reference>
<organism evidence="1 2">
    <name type="scientific">Vararia minispora EC-137</name>
    <dbReference type="NCBI Taxonomy" id="1314806"/>
    <lineage>
        <taxon>Eukaryota</taxon>
        <taxon>Fungi</taxon>
        <taxon>Dikarya</taxon>
        <taxon>Basidiomycota</taxon>
        <taxon>Agaricomycotina</taxon>
        <taxon>Agaricomycetes</taxon>
        <taxon>Russulales</taxon>
        <taxon>Lachnocladiaceae</taxon>
        <taxon>Vararia</taxon>
    </lineage>
</organism>
<comment type="caution">
    <text evidence="1">The sequence shown here is derived from an EMBL/GenBank/DDBJ whole genome shotgun (WGS) entry which is preliminary data.</text>
</comment>
<reference evidence="1" key="2">
    <citation type="journal article" date="2022" name="New Phytol.">
        <title>Evolutionary transition to the ectomycorrhizal habit in the genomes of a hyperdiverse lineage of mushroom-forming fungi.</title>
        <authorList>
            <person name="Looney B."/>
            <person name="Miyauchi S."/>
            <person name="Morin E."/>
            <person name="Drula E."/>
            <person name="Courty P.E."/>
            <person name="Kohler A."/>
            <person name="Kuo A."/>
            <person name="LaButti K."/>
            <person name="Pangilinan J."/>
            <person name="Lipzen A."/>
            <person name="Riley R."/>
            <person name="Andreopoulos W."/>
            <person name="He G."/>
            <person name="Johnson J."/>
            <person name="Nolan M."/>
            <person name="Tritt A."/>
            <person name="Barry K.W."/>
            <person name="Grigoriev I.V."/>
            <person name="Nagy L.G."/>
            <person name="Hibbett D."/>
            <person name="Henrissat B."/>
            <person name="Matheny P.B."/>
            <person name="Labbe J."/>
            <person name="Martin F.M."/>
        </authorList>
    </citation>
    <scope>NUCLEOTIDE SEQUENCE</scope>
    <source>
        <strain evidence="1">EC-137</strain>
    </source>
</reference>
<dbReference type="EMBL" id="MU273586">
    <property type="protein sequence ID" value="KAI0031282.1"/>
    <property type="molecule type" value="Genomic_DNA"/>
</dbReference>
<sequence length="471" mass="52165">MFPAPPSDRRKASLQIDFLIVGASVSGLTAAIGLGRAGHRVRLLEKESRVARTGAGIRLAPNVVSSLRRWGLEEEIAQVASPVRGSRFIDMDSGAPFAFIEWADKVVKESGASWYALNYKDLIEILHRNALQAGAEVVTDASVKRVHSPQSGASLLRPSVTLDDGRTFDADVIIGADGPYSTVRGAIEEQPTVPTWSGVLCFSSLVPIEGLKQDPLLRDLSLCTPAFCGTHRGLGGYATRGDKEYSIHLFWEYPIELPDNYDPDFPASDLPPLTAPVTDLVKRLVSVQDKTDIRRWMVWPLVQTWIDESERIALLGEAACPHIPYAFHTASNPIESATVLATLFSYLRSIDQIPQFLRAYEHLRRSRAEEISTGDSQTASLWTLPPGPEKQARDEAMRHTLAQEHATWDDVECEKQWSQISHIWLYDGIDAADEWWLQWGLLREHALLAESPEAAAAAGVRFDGLRIRVDA</sequence>
<dbReference type="Proteomes" id="UP000814128">
    <property type="component" value="Unassembled WGS sequence"/>
</dbReference>
<accession>A0ACB8QI05</accession>
<evidence type="ECO:0000313" key="1">
    <source>
        <dbReference type="EMBL" id="KAI0031282.1"/>
    </source>
</evidence>
<keyword evidence="2" id="KW-1185">Reference proteome</keyword>
<protein>
    <submittedName>
        <fullName evidence="1">FAD/NAD-P-binding domain-containing protein</fullName>
    </submittedName>
</protein>